<dbReference type="EC" id="2.4.1.101" evidence="13"/>
<evidence type="ECO:0000256" key="8">
    <source>
        <dbReference type="ARBA" id="ARBA00022968"/>
    </source>
</evidence>
<comment type="pathway">
    <text evidence="2 13">Protein modification; protein glycosylation.</text>
</comment>
<keyword evidence="10 13" id="KW-0333">Golgi apparatus</keyword>
<name>A0AAV2QC04_MEGNR</name>
<comment type="caution">
    <text evidence="15">The sequence shown here is derived from an EMBL/GenBank/DDBJ whole genome shotgun (WGS) entry which is preliminary data.</text>
</comment>
<keyword evidence="16" id="KW-1185">Reference proteome</keyword>
<keyword evidence="5" id="KW-0808">Transferase</keyword>
<protein>
    <recommendedName>
        <fullName evidence="13">Alpha-1,3-mannosyl-glycoprotein 2-beta-N-acetylglucosaminyltransferase</fullName>
        <shortName evidence="13">GNT-I</shortName>
        <shortName evidence="13">GlcNAc-T I</shortName>
        <ecNumber evidence="13">2.4.1.101</ecNumber>
    </recommendedName>
    <alternativeName>
        <fullName evidence="13">N-glycosyl-oligosaccharide-glycoprotein N-acetylglucosaminyltransferase I</fullName>
    </alternativeName>
</protein>
<dbReference type="InterPro" id="IPR052463">
    <property type="entry name" value="O-linked_mannose_GnT"/>
</dbReference>
<dbReference type="Pfam" id="PF03071">
    <property type="entry name" value="GNT-I"/>
    <property type="match status" value="1"/>
</dbReference>
<dbReference type="Pfam" id="PF15711">
    <property type="entry name" value="ILEI"/>
    <property type="match status" value="1"/>
</dbReference>
<dbReference type="Proteomes" id="UP001497623">
    <property type="component" value="Unassembled WGS sequence"/>
</dbReference>
<evidence type="ECO:0000313" key="16">
    <source>
        <dbReference type="Proteomes" id="UP001497623"/>
    </source>
</evidence>
<reference evidence="15 16" key="1">
    <citation type="submission" date="2024-05" db="EMBL/GenBank/DDBJ databases">
        <authorList>
            <person name="Wallberg A."/>
        </authorList>
    </citation>
    <scope>NUCLEOTIDE SEQUENCE [LARGE SCALE GENOMIC DNA]</scope>
</reference>
<keyword evidence="9" id="KW-1133">Transmembrane helix</keyword>
<evidence type="ECO:0000256" key="4">
    <source>
        <dbReference type="ARBA" id="ARBA00022676"/>
    </source>
</evidence>
<dbReference type="InterPro" id="IPR004139">
    <property type="entry name" value="Glyco_trans_13"/>
</dbReference>
<evidence type="ECO:0000256" key="2">
    <source>
        <dbReference type="ARBA" id="ARBA00004922"/>
    </source>
</evidence>
<sequence>MGPFKSFNLRKSTIFLLVSSSEIDLTLKFEPRNMYLGLKKQLNFPINLTRKNDRSLDDLSIEQFYKEKDLASKYLTLELYADKHTAMVHVNDKKVYYMYNQTLKIDNTHSTQRQQGVHMLVLHPHTGRVMNEMHHMTRTPIAYRGLVAALKTLGKGRLILLVGVGSWRDYMPDEADEILADIVGGIMSPNVAMGEMWACVATVGGPVWAEATTTIKLEKGEIYSPPLTMTAVIPKSVEDRGCHWYSEPAMAKRAHFCELYEGYGDFCDCDNPAVISPDKAPPLPMNETIPIISITSRRQYKLLGQLRQLFQMAGGGTTPILLSVDGLQEEAKDFAEVMNLTAIFHRNPAKAGTNVRINEHIKFSILHGFLHFKDADKIIILEDDLVLSPDFISYFHQTAPLLDADDSIFAINAFNYNSFVPYAVDASRLYRAQTFPAYGWMVNRKWAQEILPRWAPKTHAVDWDWWLRGFCLDGRSIVAPEVARTFHQGYGGVHVTGWEQALFFDRRPLNKDPQATVNISYLAEANYEAYLHEEITRGTLLIIKEHPCIKEYIPKRKVGTFVIYFSMDDYSDEDTFFALHGCLGAYERGRMENYKFLYSFGYYGNHVYTIGCPVSPYCVLANNNTDPDLIYTANATDYRQTQVYLEPTQSLAYKTYRRRRVPPESLSEEINMDNYIQF</sequence>
<evidence type="ECO:0000256" key="3">
    <source>
        <dbReference type="ARBA" id="ARBA00006492"/>
    </source>
</evidence>
<dbReference type="InterPro" id="IPR039477">
    <property type="entry name" value="ILEI/PANDER_dom"/>
</dbReference>
<dbReference type="GO" id="GO:0047223">
    <property type="term" value="F:beta-1,3-galactosyl-O-glycosyl-glycoprotein beta-1,3-N-acetylglucosaminyltransferase activity"/>
    <property type="evidence" value="ECO:0007669"/>
    <property type="project" value="TreeGrafter"/>
</dbReference>
<comment type="cofactor">
    <cofactor evidence="13">
        <name>Mn(2+)</name>
        <dbReference type="ChEBI" id="CHEBI:29035"/>
    </cofactor>
    <text evidence="13">The cofactor is mostly bound to the substrate.</text>
</comment>
<keyword evidence="4 13" id="KW-0328">Glycosyltransferase</keyword>
<dbReference type="AlphaFoldDB" id="A0AAV2QC04"/>
<keyword evidence="7 13" id="KW-0479">Metal-binding</keyword>
<evidence type="ECO:0000259" key="14">
    <source>
        <dbReference type="Pfam" id="PF15711"/>
    </source>
</evidence>
<comment type="catalytic activity">
    <reaction evidence="13">
        <text>N(4)-(alpha-D-Man-(1-&gt;3)-[alpha-D-Man-(1-&gt;3)-[alpha-D-Man-(1-&gt;6)]-alpha-D-Man-(1-&gt;6)]-beta-D-Man-(1-&gt;4)-beta-D-GlcNAc-(1-&gt;4)-beta-D-GlcNAc)-L-asparaginyl-[protein] (N-glucan mannose isomer 5A1,2) + UDP-N-acetyl-alpha-D-glucosamine = N(4)-{beta-D-GlcNAc-(1-&gt;2)-alpha-D-Man-(1-&gt;3)-[alpha-D-Man-(1-&gt;3)-[alpha-D-Man-(1-&gt;6)]-alpha-D-Man-(1-&gt;6)]-beta-D-Man-(1-&gt;4)-beta-D-GlcNAc-(1-&gt;4)-beta-D-GlcNAc}-L-asparaginyl-[protein] + UDP + H(+)</text>
        <dbReference type="Rhea" id="RHEA:11456"/>
        <dbReference type="Rhea" id="RHEA-COMP:14367"/>
        <dbReference type="Rhea" id="RHEA-COMP:14368"/>
        <dbReference type="ChEBI" id="CHEBI:15378"/>
        <dbReference type="ChEBI" id="CHEBI:57705"/>
        <dbReference type="ChEBI" id="CHEBI:58223"/>
        <dbReference type="ChEBI" id="CHEBI:59087"/>
        <dbReference type="ChEBI" id="CHEBI:60625"/>
        <dbReference type="EC" id="2.4.1.101"/>
    </reaction>
</comment>
<evidence type="ECO:0000256" key="1">
    <source>
        <dbReference type="ARBA" id="ARBA00004323"/>
    </source>
</evidence>
<evidence type="ECO:0000256" key="7">
    <source>
        <dbReference type="ARBA" id="ARBA00022723"/>
    </source>
</evidence>
<feature type="non-terminal residue" evidence="15">
    <location>
        <position position="678"/>
    </location>
</feature>
<evidence type="ECO:0000256" key="6">
    <source>
        <dbReference type="ARBA" id="ARBA00022692"/>
    </source>
</evidence>
<evidence type="ECO:0000256" key="9">
    <source>
        <dbReference type="ARBA" id="ARBA00022989"/>
    </source>
</evidence>
<dbReference type="PANTHER" id="PTHR46396">
    <property type="entry name" value="PROTEIN O-LINKED-MANNOSE BETA-1,2-N-ACETYLGLUCOSAMINYLTRANSFERASE 1"/>
    <property type="match status" value="1"/>
</dbReference>
<keyword evidence="12 13" id="KW-0464">Manganese</keyword>
<gene>
    <name evidence="15" type="ORF">MNOR_LOCUS11124</name>
</gene>
<keyword evidence="11" id="KW-0472">Membrane</keyword>
<accession>A0AAV2QC04</accession>
<organism evidence="15 16">
    <name type="scientific">Meganyctiphanes norvegica</name>
    <name type="common">Northern krill</name>
    <name type="synonym">Thysanopoda norvegica</name>
    <dbReference type="NCBI Taxonomy" id="48144"/>
    <lineage>
        <taxon>Eukaryota</taxon>
        <taxon>Metazoa</taxon>
        <taxon>Ecdysozoa</taxon>
        <taxon>Arthropoda</taxon>
        <taxon>Crustacea</taxon>
        <taxon>Multicrustacea</taxon>
        <taxon>Malacostraca</taxon>
        <taxon>Eumalacostraca</taxon>
        <taxon>Eucarida</taxon>
        <taxon>Euphausiacea</taxon>
        <taxon>Euphausiidae</taxon>
        <taxon>Meganyctiphanes</taxon>
    </lineage>
</organism>
<comment type="function">
    <text evidence="13">Initiates complex N-linked carbohydrate formation. Essential for the conversion of high-mannose to hybrid and complex N-glycans.</text>
</comment>
<feature type="domain" description="ILEI/PANDER" evidence="14">
    <location>
        <begin position="115"/>
        <end position="204"/>
    </location>
</feature>
<evidence type="ECO:0000256" key="10">
    <source>
        <dbReference type="ARBA" id="ARBA00023034"/>
    </source>
</evidence>
<dbReference type="GO" id="GO:0000139">
    <property type="term" value="C:Golgi membrane"/>
    <property type="evidence" value="ECO:0007669"/>
    <property type="project" value="UniProtKB-SubCell"/>
</dbReference>
<evidence type="ECO:0000256" key="11">
    <source>
        <dbReference type="ARBA" id="ARBA00023136"/>
    </source>
</evidence>
<dbReference type="SUPFAM" id="SSF53448">
    <property type="entry name" value="Nucleotide-diphospho-sugar transferases"/>
    <property type="match status" value="1"/>
</dbReference>
<dbReference type="InterPro" id="IPR029044">
    <property type="entry name" value="Nucleotide-diphossugar_trans"/>
</dbReference>
<dbReference type="GO" id="GO:0030145">
    <property type="term" value="F:manganese ion binding"/>
    <property type="evidence" value="ECO:0007669"/>
    <property type="project" value="UniProtKB-UniRule"/>
</dbReference>
<keyword evidence="8 13" id="KW-0735">Signal-anchor</keyword>
<evidence type="ECO:0000313" key="15">
    <source>
        <dbReference type="EMBL" id="CAL4079816.1"/>
    </source>
</evidence>
<keyword evidence="6" id="KW-0812">Transmembrane</keyword>
<evidence type="ECO:0000256" key="5">
    <source>
        <dbReference type="ARBA" id="ARBA00022679"/>
    </source>
</evidence>
<proteinExistence type="inferred from homology"/>
<dbReference type="GO" id="GO:0016266">
    <property type="term" value="P:protein O-linked glycosylation via N-acetyl-galactosamine"/>
    <property type="evidence" value="ECO:0007669"/>
    <property type="project" value="TreeGrafter"/>
</dbReference>
<dbReference type="PANTHER" id="PTHR46396:SF2">
    <property type="entry name" value="ILEI_PANDER DOMAIN-CONTAINING PROTEIN"/>
    <property type="match status" value="1"/>
</dbReference>
<comment type="subcellular location">
    <subcellularLocation>
        <location evidence="1 13">Golgi apparatus membrane</location>
        <topology evidence="1 13">Single-pass type II membrane protein</topology>
    </subcellularLocation>
</comment>
<comment type="similarity">
    <text evidence="3 13">Belongs to the glycosyltransferase 13 family.</text>
</comment>
<evidence type="ECO:0000256" key="13">
    <source>
        <dbReference type="RuleBase" id="RU368119"/>
    </source>
</evidence>
<dbReference type="Gene3D" id="3.90.550.10">
    <property type="entry name" value="Spore Coat Polysaccharide Biosynthesis Protein SpsA, Chain A"/>
    <property type="match status" value="1"/>
</dbReference>
<evidence type="ECO:0000256" key="12">
    <source>
        <dbReference type="ARBA" id="ARBA00023211"/>
    </source>
</evidence>
<dbReference type="EMBL" id="CAXKWB010005783">
    <property type="protein sequence ID" value="CAL4079816.1"/>
    <property type="molecule type" value="Genomic_DNA"/>
</dbReference>
<dbReference type="GO" id="GO:0003827">
    <property type="term" value="F:alpha-1,3-mannosylglycoprotein 2-beta-N-acetylglucosaminyltransferase activity"/>
    <property type="evidence" value="ECO:0007669"/>
    <property type="project" value="UniProtKB-UniRule"/>
</dbReference>